<sequence length="105" mass="11870">MYDKYKDFDFSDANPVADTPHLAKLQAEAGGKSRITMRVDNDVLATFKARAEMLGGNYQTLMNDALKQFAQGLRLSDVVREAIHETWETCLTTRSTGRTKKQRVD</sequence>
<name>A0ABS5UB55_9BACT</name>
<evidence type="ECO:0000313" key="1">
    <source>
        <dbReference type="EMBL" id="MBT1072912.1"/>
    </source>
</evidence>
<protein>
    <submittedName>
        <fullName evidence="1">BrnA antitoxin family protein</fullName>
    </submittedName>
</protein>
<dbReference type="InterPro" id="IPR025528">
    <property type="entry name" value="BrnA_antitoxin"/>
</dbReference>
<comment type="caution">
    <text evidence="1">The sequence shown here is derived from an EMBL/GenBank/DDBJ whole genome shotgun (WGS) entry which is preliminary data.</text>
</comment>
<organism evidence="1 2">
    <name type="scientific">Pelotalea chapellei</name>
    <dbReference type="NCBI Taxonomy" id="44671"/>
    <lineage>
        <taxon>Bacteria</taxon>
        <taxon>Pseudomonadati</taxon>
        <taxon>Thermodesulfobacteriota</taxon>
        <taxon>Desulfuromonadia</taxon>
        <taxon>Geobacterales</taxon>
        <taxon>Geobacteraceae</taxon>
        <taxon>Pelotalea</taxon>
    </lineage>
</organism>
<accession>A0ABS5UB55</accession>
<evidence type="ECO:0000313" key="2">
    <source>
        <dbReference type="Proteomes" id="UP000784128"/>
    </source>
</evidence>
<dbReference type="Proteomes" id="UP000784128">
    <property type="component" value="Unassembled WGS sequence"/>
</dbReference>
<proteinExistence type="predicted"/>
<reference evidence="1 2" key="1">
    <citation type="submission" date="2021-05" db="EMBL/GenBank/DDBJ databases">
        <title>The draft genome of Geobacter chapellei DSM 13688.</title>
        <authorList>
            <person name="Xu Z."/>
            <person name="Masuda Y."/>
            <person name="Itoh H."/>
            <person name="Senoo K."/>
        </authorList>
    </citation>
    <scope>NUCLEOTIDE SEQUENCE [LARGE SCALE GENOMIC DNA]</scope>
    <source>
        <strain evidence="1 2">DSM 13688</strain>
    </source>
</reference>
<keyword evidence="2" id="KW-1185">Reference proteome</keyword>
<dbReference type="Pfam" id="PF14384">
    <property type="entry name" value="BrnA_antitoxin"/>
    <property type="match status" value="1"/>
</dbReference>
<gene>
    <name evidence="1" type="ORF">KJB30_14035</name>
</gene>
<dbReference type="EMBL" id="JAHDYS010000014">
    <property type="protein sequence ID" value="MBT1072912.1"/>
    <property type="molecule type" value="Genomic_DNA"/>
</dbReference>